<dbReference type="InterPro" id="IPR011110">
    <property type="entry name" value="Reg_prop"/>
</dbReference>
<dbReference type="SUPFAM" id="SSF52172">
    <property type="entry name" value="CheY-like"/>
    <property type="match status" value="2"/>
</dbReference>
<dbReference type="InterPro" id="IPR005467">
    <property type="entry name" value="His_kinase_dom"/>
</dbReference>
<dbReference type="EMBL" id="JBHPBY010000088">
    <property type="protein sequence ID" value="MFC1850278.1"/>
    <property type="molecule type" value="Genomic_DNA"/>
</dbReference>
<evidence type="ECO:0000256" key="2">
    <source>
        <dbReference type="ARBA" id="ARBA00012438"/>
    </source>
</evidence>
<keyword evidence="8" id="KW-0175">Coiled coil</keyword>
<dbReference type="PROSITE" id="PS50112">
    <property type="entry name" value="PAS"/>
    <property type="match status" value="1"/>
</dbReference>
<dbReference type="SMART" id="SM00387">
    <property type="entry name" value="HATPase_c"/>
    <property type="match status" value="1"/>
</dbReference>
<dbReference type="SUPFAM" id="SSF55781">
    <property type="entry name" value="GAF domain-like"/>
    <property type="match status" value="3"/>
</dbReference>
<dbReference type="PANTHER" id="PTHR43547:SF2">
    <property type="entry name" value="HYBRID SIGNAL TRANSDUCTION HISTIDINE KINASE C"/>
    <property type="match status" value="1"/>
</dbReference>
<feature type="transmembrane region" description="Helical" evidence="9">
    <location>
        <begin position="21"/>
        <end position="41"/>
    </location>
</feature>
<evidence type="ECO:0000256" key="4">
    <source>
        <dbReference type="ARBA" id="ARBA00022679"/>
    </source>
</evidence>
<dbReference type="Gene3D" id="3.40.50.2300">
    <property type="match status" value="2"/>
</dbReference>
<dbReference type="PROSITE" id="PS50113">
    <property type="entry name" value="PAC"/>
    <property type="match status" value="1"/>
</dbReference>
<feature type="domain" description="PAS" evidence="12">
    <location>
        <begin position="858"/>
        <end position="899"/>
    </location>
</feature>
<dbReference type="InterPro" id="IPR003661">
    <property type="entry name" value="HisK_dim/P_dom"/>
</dbReference>
<dbReference type="CDD" id="cd00130">
    <property type="entry name" value="PAS"/>
    <property type="match status" value="1"/>
</dbReference>
<protein>
    <recommendedName>
        <fullName evidence="2">histidine kinase</fullName>
        <ecNumber evidence="2">2.7.13.3</ecNumber>
    </recommendedName>
</protein>
<name>A0ABV6YVT3_UNCC1</name>
<dbReference type="InterPro" id="IPR003018">
    <property type="entry name" value="GAF"/>
</dbReference>
<dbReference type="InterPro" id="IPR036641">
    <property type="entry name" value="HPT_dom_sf"/>
</dbReference>
<dbReference type="PANTHER" id="PTHR43547">
    <property type="entry name" value="TWO-COMPONENT HISTIDINE KINASE"/>
    <property type="match status" value="1"/>
</dbReference>
<dbReference type="SUPFAM" id="SSF63829">
    <property type="entry name" value="Calcium-dependent phosphotriesterase"/>
    <property type="match status" value="3"/>
</dbReference>
<dbReference type="SMART" id="SM00091">
    <property type="entry name" value="PAS"/>
    <property type="match status" value="1"/>
</dbReference>
<keyword evidence="3 7" id="KW-0597">Phosphoprotein</keyword>
<dbReference type="CDD" id="cd00082">
    <property type="entry name" value="HisKA"/>
    <property type="match status" value="1"/>
</dbReference>
<dbReference type="SMART" id="SM00448">
    <property type="entry name" value="REC"/>
    <property type="match status" value="2"/>
</dbReference>
<dbReference type="SUPFAM" id="SSF47384">
    <property type="entry name" value="Homodimeric domain of signal transducing histidine kinase"/>
    <property type="match status" value="1"/>
</dbReference>
<dbReference type="InterPro" id="IPR003594">
    <property type="entry name" value="HATPase_dom"/>
</dbReference>
<evidence type="ECO:0000256" key="1">
    <source>
        <dbReference type="ARBA" id="ARBA00000085"/>
    </source>
</evidence>
<dbReference type="EC" id="2.7.13.3" evidence="2"/>
<dbReference type="InterPro" id="IPR036097">
    <property type="entry name" value="HisK_dim/P_sf"/>
</dbReference>
<dbReference type="InterPro" id="IPR000014">
    <property type="entry name" value="PAS"/>
</dbReference>
<dbReference type="InterPro" id="IPR015943">
    <property type="entry name" value="WD40/YVTN_repeat-like_dom_sf"/>
</dbReference>
<dbReference type="Gene3D" id="3.30.450.40">
    <property type="match status" value="3"/>
</dbReference>
<dbReference type="Pfam" id="PF00512">
    <property type="entry name" value="HisKA"/>
    <property type="match status" value="1"/>
</dbReference>
<dbReference type="NCBIfam" id="TIGR00229">
    <property type="entry name" value="sensory_box"/>
    <property type="match status" value="1"/>
</dbReference>
<dbReference type="Pfam" id="PF07495">
    <property type="entry name" value="Y_Y_Y"/>
    <property type="match status" value="1"/>
</dbReference>
<dbReference type="CDD" id="cd16922">
    <property type="entry name" value="HATPase_EvgS-ArcB-TorS-like"/>
    <property type="match status" value="1"/>
</dbReference>
<dbReference type="CDD" id="cd00088">
    <property type="entry name" value="HPT"/>
    <property type="match status" value="1"/>
</dbReference>
<accession>A0ABV6YVT3</accession>
<dbReference type="Gene3D" id="2.60.40.10">
    <property type="entry name" value="Immunoglobulins"/>
    <property type="match status" value="1"/>
</dbReference>
<sequence>MTRQTREKDSLYINSQNKIWIVLYCLVCLSSGFQVPNLYALKDDIKFENISTKHALSQNTIQYLLQDRIGFMWVGTREGLHKYDGYKFTVYQHDPYDPTSLSNNDVRSICEDRSGVLWIGTRGGGLSRFDREKEQFFHFKQYPFHSTGLSNNEVFVIYEDRAGELWIGTRGGGLNRLDQKREQFLHYLHSDVVPTSLSNNSVTAIYEDTSGGLWIGTEGGGLDKFNRQTGQFSHYQSNVLDPTSLSNNHVTSICEDQSGVLWISTYGGGLNKFDREREQFKHYKSNPGDATSLSSNYILFTCFDRSGVLWIGTYEGLNKFDPKKELFSCYKSDPTDSTSLSNDSVGSICEDRSGVIWVGTYGELNKLNRAMERFIHYKVEYDDQMSLGNKDVTALYEDRYSVLWIGTWGGGLDKCNRKQEQFTHYKNNSRDPGSLSNDIVWAIFEDRTDVLWIGTRNGGLNRFDREKERFFHYRHDPNDPKSLSSNDVCVIYEDRTGVLWIGTWGGGLNRFDREREEFIHYKHDVSDPSSLGNNTARTIFEDSFGTLWIGTRDGGLNKFNRETETFISFKNNPNDKTSLSSNRVSVIFEDTAGILWIGTQAGGLNRFNRDQETFRHYTEKNGLSNNTISGVLEDKHGNLWISTNKGLSKFNPREETFKNYDARDGLQSNKFNIGAFHKNKDGIMFFGGVGGFNMFEPESIKDNPHVPTMIITDFRIFNKSVIPAGDSLLEKSISHTKEIVISYKDSVISFKFSALDFTIPEKNQYAYKMEGFHKDWIYGGTKNSATYTNLDPGNYIFRVKGSNNDGIWNHTGTSIAITITPPPWKTWWAYCLYCLALISAVWGYIRYKTRTHIEELEQERKYRSIFENAVEGIFQMTSDGRFLKVNPAMAEILGYDSPEEIIDSFQAIQNKLFVKSRDRDRLQQVIGEKGSVRNFETKLYRRDGSVIDVAINSHTVKDKDNNILSFEGHLEDITIRKNAEDTLRKVKDELEQRVQERTVEFKEINKKLTSEILERQKAVDEAQKSLQETKAKEQEIAYINQIVQAVNSTLDFDEVANSIMMVLKGIFEFDGISILLIDEKQQHLNMNWSYGDVFSKDHIAQFMKMTLPLNSNESLHTYVISRNKPLYVTGITAETDMLSLDRQIWDILSFKSVLFLPLEIQNRVIGVIDFVSVQDDMELSEEDIRKIQHYISHLATAINNARLAEETQQALMEIAHINQVIQTVNSTLDFEEVVTAVIDALLEVLKFDAMGILLVDEQEQKLTVNSVYGTFFSEDEIKQYKKIHIPLQSKDSVNSYVFNKRVPFHSNNIKADIDMLPIDRMVYNIKPFSSILMLHLEVQNLVIGVINFYGVGTQFKLSERDILIIQRYVSQIATAINNARLAEKTQYALKETLIKEREIANINQVVQTVNSTLDLDAVVAAVTIALQHIFSFDQTGILLIDEQKNEMSFIKLYGAGVSREQTEKSKKIIYPLQRKTSFLSNTFLHNKSYYFPDITPEMVNNHFLPPDRQIWEITRSKAYLLCPLEFQQQVIGVMTFGDSRQSFTLTESDIERVQRYVSQIATAINNARLFEELDEAKKIAEIATQSKSAFLASMSHEIRTPMNAIIGLTDLALKLKLQPKHRDYLEKIKSSAHVLLGIINDILDFSKIEAGKLQLEYDNFRLHDVMESLSDMLANKAAEKGLEFLISVHEDVPEVLIGDSLRLEQILINITNNALKFTDTGEVLVKVVPVETEAEHVKLKFAITDTGIGIKAEHISRLFESYTQADGSTSRKYGGTGLGLNISKRLVELMKGKIWAESVVGKGSTFSFEIKLKFQTGDRELQLIPPEDLRVKKVLVVDDNRTSREILQNLLRSLTFEPKAVSSGDEAILELKNAALENPYALLLLDWQMPGMDGLLVSRRIKQDTLINTTPIIFMVPASDREEVRQQTLKAGINSFLTKPVRRAPLYKTIMQVFDQETEIVEQQLFASERETIEKIRGARILLVEDNAINQQVAIEILEGAGVIVEVAGNGKEAVEAVAKSEFEAVLMDIQMPEMDGFEATQLIRKNLKSDELPIIAMTAHAIKGDSDKCFEAGMNDYVTKPIDAEQFLVTLAKWIKPVKMKDAVHPSPPETPSETAVSGFHTDLPALDVESGLKRLGGNEKLYAKLLREFSKDFAGVAEEIEVAVQKDDLSLARQIVHTLKGVSGNISATELYDTAVALEMEVKKGNYDRLDSLLTDLRNALKRVLLSVRQLVQNMTEPASEEASTALSGEVDLSVVIPFCKKLAELIKKNNPMAEECLESLKRHLISPIFRDDLVELEDHIVKLDFRGAQKKLLVIAETLGIPFFEP</sequence>
<feature type="domain" description="HPt" evidence="14">
    <location>
        <begin position="2140"/>
        <end position="2237"/>
    </location>
</feature>
<dbReference type="Pfam" id="PF01627">
    <property type="entry name" value="Hpt"/>
    <property type="match status" value="1"/>
</dbReference>
<feature type="modified residue" description="Phosphohistidine" evidence="6">
    <location>
        <position position="2179"/>
    </location>
</feature>
<keyword evidence="9" id="KW-0812">Transmembrane</keyword>
<dbReference type="InterPro" id="IPR035965">
    <property type="entry name" value="PAS-like_dom_sf"/>
</dbReference>
<evidence type="ECO:0000256" key="8">
    <source>
        <dbReference type="SAM" id="Coils"/>
    </source>
</evidence>
<dbReference type="Pfam" id="PF00989">
    <property type="entry name" value="PAS"/>
    <property type="match status" value="1"/>
</dbReference>
<dbReference type="InterPro" id="IPR000700">
    <property type="entry name" value="PAS-assoc_C"/>
</dbReference>
<feature type="domain" description="Response regulatory" evidence="11">
    <location>
        <begin position="1833"/>
        <end position="1954"/>
    </location>
</feature>
<organism evidence="15 16">
    <name type="scientific">candidate division CSSED10-310 bacterium</name>
    <dbReference type="NCBI Taxonomy" id="2855610"/>
    <lineage>
        <taxon>Bacteria</taxon>
        <taxon>Bacteria division CSSED10-310</taxon>
    </lineage>
</organism>
<dbReference type="SUPFAM" id="SSF47226">
    <property type="entry name" value="Histidine-containing phosphotransfer domain, HPT domain"/>
    <property type="match status" value="1"/>
</dbReference>
<evidence type="ECO:0000256" key="3">
    <source>
        <dbReference type="ARBA" id="ARBA00022553"/>
    </source>
</evidence>
<feature type="coiled-coil region" evidence="8">
    <location>
        <begin position="976"/>
        <end position="1032"/>
    </location>
</feature>
<feature type="domain" description="Histidine kinase" evidence="10">
    <location>
        <begin position="1593"/>
        <end position="1814"/>
    </location>
</feature>
<dbReference type="Gene3D" id="3.30.450.20">
    <property type="entry name" value="PAS domain"/>
    <property type="match status" value="1"/>
</dbReference>
<keyword evidence="5" id="KW-0418">Kinase</keyword>
<feature type="modified residue" description="4-aspartylphosphate" evidence="7">
    <location>
        <position position="1886"/>
    </location>
</feature>
<dbReference type="PROSITE" id="PS50894">
    <property type="entry name" value="HPT"/>
    <property type="match status" value="1"/>
</dbReference>
<evidence type="ECO:0000256" key="9">
    <source>
        <dbReference type="SAM" id="Phobius"/>
    </source>
</evidence>
<dbReference type="PROSITE" id="PS50110">
    <property type="entry name" value="RESPONSE_REGULATORY"/>
    <property type="match status" value="2"/>
</dbReference>
<dbReference type="SUPFAM" id="SSF55874">
    <property type="entry name" value="ATPase domain of HSP90 chaperone/DNA topoisomerase II/histidine kinase"/>
    <property type="match status" value="1"/>
</dbReference>
<dbReference type="SMART" id="SM00065">
    <property type="entry name" value="GAF"/>
    <property type="match status" value="3"/>
</dbReference>
<comment type="catalytic activity">
    <reaction evidence="1">
        <text>ATP + protein L-histidine = ADP + protein N-phospho-L-histidine.</text>
        <dbReference type="EC" id="2.7.13.3"/>
    </reaction>
</comment>
<dbReference type="Pfam" id="PF01590">
    <property type="entry name" value="GAF"/>
    <property type="match status" value="1"/>
</dbReference>
<keyword evidence="16" id="KW-1185">Reference proteome</keyword>
<evidence type="ECO:0000313" key="15">
    <source>
        <dbReference type="EMBL" id="MFC1850278.1"/>
    </source>
</evidence>
<evidence type="ECO:0000259" key="12">
    <source>
        <dbReference type="PROSITE" id="PS50112"/>
    </source>
</evidence>
<proteinExistence type="predicted"/>
<feature type="modified residue" description="4-aspartylphosphate" evidence="7">
    <location>
        <position position="2029"/>
    </location>
</feature>
<dbReference type="InterPro" id="IPR001789">
    <property type="entry name" value="Sig_transdc_resp-reg_receiver"/>
</dbReference>
<dbReference type="Pfam" id="PF02518">
    <property type="entry name" value="HATPase_c"/>
    <property type="match status" value="1"/>
</dbReference>
<dbReference type="Gene3D" id="1.20.120.160">
    <property type="entry name" value="HPT domain"/>
    <property type="match status" value="1"/>
</dbReference>
<dbReference type="Pfam" id="PF13492">
    <property type="entry name" value="GAF_3"/>
    <property type="match status" value="1"/>
</dbReference>
<dbReference type="SMART" id="SM00388">
    <property type="entry name" value="HisKA"/>
    <property type="match status" value="1"/>
</dbReference>
<dbReference type="InterPro" id="IPR011006">
    <property type="entry name" value="CheY-like_superfamily"/>
</dbReference>
<dbReference type="InterPro" id="IPR004358">
    <property type="entry name" value="Sig_transdc_His_kin-like_C"/>
</dbReference>
<dbReference type="Gene3D" id="3.30.565.10">
    <property type="entry name" value="Histidine kinase-like ATPase, C-terminal domain"/>
    <property type="match status" value="1"/>
</dbReference>
<dbReference type="CDD" id="cd17546">
    <property type="entry name" value="REC_hyHK_CKI1_RcsC-like"/>
    <property type="match status" value="2"/>
</dbReference>
<evidence type="ECO:0000259" key="10">
    <source>
        <dbReference type="PROSITE" id="PS50109"/>
    </source>
</evidence>
<keyword evidence="4" id="KW-0808">Transferase</keyword>
<dbReference type="Gene3D" id="2.130.10.10">
    <property type="entry name" value="YVTN repeat-like/Quinoprotein amine dehydrogenase"/>
    <property type="match status" value="4"/>
</dbReference>
<keyword evidence="9" id="KW-0472">Membrane</keyword>
<comment type="caution">
    <text evidence="15">The sequence shown here is derived from an EMBL/GenBank/DDBJ whole genome shotgun (WGS) entry which is preliminary data.</text>
</comment>
<dbReference type="Gene3D" id="1.10.287.130">
    <property type="match status" value="1"/>
</dbReference>
<evidence type="ECO:0000256" key="6">
    <source>
        <dbReference type="PROSITE-ProRule" id="PRU00110"/>
    </source>
</evidence>
<dbReference type="Pfam" id="PF00072">
    <property type="entry name" value="Response_reg"/>
    <property type="match status" value="2"/>
</dbReference>
<evidence type="ECO:0000259" key="11">
    <source>
        <dbReference type="PROSITE" id="PS50110"/>
    </source>
</evidence>
<dbReference type="Pfam" id="PF13185">
    <property type="entry name" value="GAF_2"/>
    <property type="match status" value="1"/>
</dbReference>
<dbReference type="SUPFAM" id="SSF55785">
    <property type="entry name" value="PYP-like sensor domain (PAS domain)"/>
    <property type="match status" value="1"/>
</dbReference>
<gene>
    <name evidence="15" type="ORF">ACFL27_08810</name>
</gene>
<feature type="domain" description="Response regulatory" evidence="11">
    <location>
        <begin position="1980"/>
        <end position="2096"/>
    </location>
</feature>
<evidence type="ECO:0000256" key="5">
    <source>
        <dbReference type="ARBA" id="ARBA00022777"/>
    </source>
</evidence>
<dbReference type="PRINTS" id="PR00344">
    <property type="entry name" value="BCTRLSENSOR"/>
</dbReference>
<dbReference type="PROSITE" id="PS50109">
    <property type="entry name" value="HIS_KIN"/>
    <property type="match status" value="1"/>
</dbReference>
<dbReference type="InterPro" id="IPR036890">
    <property type="entry name" value="HATPase_C_sf"/>
</dbReference>
<evidence type="ECO:0000313" key="16">
    <source>
        <dbReference type="Proteomes" id="UP001594351"/>
    </source>
</evidence>
<dbReference type="InterPro" id="IPR011123">
    <property type="entry name" value="Y_Y_Y"/>
</dbReference>
<dbReference type="InterPro" id="IPR029016">
    <property type="entry name" value="GAF-like_dom_sf"/>
</dbReference>
<evidence type="ECO:0000259" key="13">
    <source>
        <dbReference type="PROSITE" id="PS50113"/>
    </source>
</evidence>
<dbReference type="InterPro" id="IPR013767">
    <property type="entry name" value="PAS_fold"/>
</dbReference>
<dbReference type="InterPro" id="IPR008207">
    <property type="entry name" value="Sig_transdc_His_kin_Hpt_dom"/>
</dbReference>
<reference evidence="15 16" key="1">
    <citation type="submission" date="2024-09" db="EMBL/GenBank/DDBJ databases">
        <title>Laminarin stimulates single cell rates of sulfate reduction while oxygen inhibits transcriptomic activity in coastal marine sediment.</title>
        <authorList>
            <person name="Lindsay M."/>
            <person name="Orcutt B."/>
            <person name="Emerson D."/>
            <person name="Stepanauskas R."/>
            <person name="D'Angelo T."/>
        </authorList>
    </citation>
    <scope>NUCLEOTIDE SEQUENCE [LARGE SCALE GENOMIC DNA]</scope>
    <source>
        <strain evidence="15">SAG AM-311-K15</strain>
    </source>
</reference>
<dbReference type="InterPro" id="IPR013783">
    <property type="entry name" value="Ig-like_fold"/>
</dbReference>
<dbReference type="Pfam" id="PF07494">
    <property type="entry name" value="Reg_prop"/>
    <property type="match status" value="11"/>
</dbReference>
<feature type="domain" description="PAC" evidence="13">
    <location>
        <begin position="933"/>
        <end position="985"/>
    </location>
</feature>
<keyword evidence="9" id="KW-1133">Transmembrane helix</keyword>
<evidence type="ECO:0000259" key="14">
    <source>
        <dbReference type="PROSITE" id="PS50894"/>
    </source>
</evidence>
<evidence type="ECO:0000256" key="7">
    <source>
        <dbReference type="PROSITE-ProRule" id="PRU00169"/>
    </source>
</evidence>
<dbReference type="Proteomes" id="UP001594351">
    <property type="component" value="Unassembled WGS sequence"/>
</dbReference>